<gene>
    <name evidence="1" type="ordered locus">P700755_000734</name>
</gene>
<name>K4IBD1_PSYTT</name>
<dbReference type="STRING" id="313595.P700755_000734"/>
<organism evidence="1 2">
    <name type="scientific">Psychroflexus torquis (strain ATCC 700755 / CIP 106069 / ACAM 623)</name>
    <dbReference type="NCBI Taxonomy" id="313595"/>
    <lineage>
        <taxon>Bacteria</taxon>
        <taxon>Pseudomonadati</taxon>
        <taxon>Bacteroidota</taxon>
        <taxon>Flavobacteriia</taxon>
        <taxon>Flavobacteriales</taxon>
        <taxon>Flavobacteriaceae</taxon>
        <taxon>Psychroflexus</taxon>
    </lineage>
</organism>
<dbReference type="RefSeq" id="WP_015023356.1">
    <property type="nucleotide sequence ID" value="NC_018721.1"/>
</dbReference>
<accession>K4IBD1</accession>
<dbReference type="InterPro" id="IPR011652">
    <property type="entry name" value="MORN_2"/>
</dbReference>
<dbReference type="OrthoDB" id="671157at2"/>
<proteinExistence type="predicted"/>
<dbReference type="KEGG" id="ptq:P700755_000734"/>
<reference evidence="1" key="2">
    <citation type="submission" date="2012-09" db="EMBL/GenBank/DDBJ databases">
        <title>The complete sequence of Psychroflexus torquis an extreme psychrophile from sea-ice that is stimulated by light.</title>
        <authorList>
            <person name="Feng S."/>
            <person name="Powell S.M."/>
            <person name="Bowman J.P."/>
        </authorList>
    </citation>
    <scope>NUCLEOTIDE SEQUENCE [LARGE SCALE GENOMIC DNA]</scope>
    <source>
        <strain evidence="1">ATCC 700755</strain>
    </source>
</reference>
<dbReference type="HOGENOM" id="CLU_860162_0_0_10"/>
<dbReference type="AlphaFoldDB" id="K4IBD1"/>
<protein>
    <recommendedName>
        <fullName evidence="3">MORN repeat protein</fullName>
    </recommendedName>
</protein>
<evidence type="ECO:0008006" key="3">
    <source>
        <dbReference type="Google" id="ProtNLM"/>
    </source>
</evidence>
<dbReference type="eggNOG" id="COG2849">
    <property type="taxonomic scope" value="Bacteria"/>
</dbReference>
<evidence type="ECO:0000313" key="1">
    <source>
        <dbReference type="EMBL" id="AFU67739.1"/>
    </source>
</evidence>
<keyword evidence="2" id="KW-1185">Reference proteome</keyword>
<dbReference type="Pfam" id="PF07661">
    <property type="entry name" value="MORN_2"/>
    <property type="match status" value="3"/>
</dbReference>
<reference evidence="1" key="1">
    <citation type="submission" date="2006-03" db="EMBL/GenBank/DDBJ databases">
        <authorList>
            <person name="Bowman J."/>
            <person name="Ferriera S."/>
            <person name="Johnson J."/>
            <person name="Kravitz S."/>
            <person name="Halpern A."/>
            <person name="Remington K."/>
            <person name="Beeson K."/>
            <person name="Tran B."/>
            <person name="Rogers Y.-H."/>
            <person name="Friedman R."/>
            <person name="Venter J.C."/>
        </authorList>
    </citation>
    <scope>NUCLEOTIDE SEQUENCE [LARGE SCALE GENOMIC DNA]</scope>
    <source>
        <strain evidence="1">ATCC 700755</strain>
    </source>
</reference>
<dbReference type="EMBL" id="CP003879">
    <property type="protein sequence ID" value="AFU67739.1"/>
    <property type="molecule type" value="Genomic_DNA"/>
</dbReference>
<dbReference type="Gene3D" id="3.90.930.1">
    <property type="match status" value="1"/>
</dbReference>
<dbReference type="Proteomes" id="UP000008514">
    <property type="component" value="Chromosome"/>
</dbReference>
<dbReference type="SUPFAM" id="SSF82185">
    <property type="entry name" value="Histone H3 K4-specific methyltransferase SET7/9 N-terminal domain"/>
    <property type="match status" value="1"/>
</dbReference>
<evidence type="ECO:0000313" key="2">
    <source>
        <dbReference type="Proteomes" id="UP000008514"/>
    </source>
</evidence>
<sequence>MFESVSLVDNKNKVLNRCIAYTEDLNRGYGDDSTHMKKTIVFTILILITQFGFAQNDKKAVKTSKGVLELIKQKDYTEFFNSFEDTIKMRIEEYQKSAGSDYIQKTVDDFNETLSNAKIDFDNFNKKLVVPIDGNSKLNYVVYQFPIGKKNDSKDYLETSFLNENNFTKIYSIDIVKVQRMPNVKVILGAEEEKIPESGEVVSENYDDTGFVKKIKYRDFTHLITIDFDRHQNKTGETRFPLDNLTYKSFTAYYENGNIRLLANYDNGLVTGNFTEFHENGKISESGFYGNGLKKDGVWTYFDEQGKLTKTETYENGKLINTE</sequence>